<dbReference type="Proteomes" id="UP000249458">
    <property type="component" value="Unassembled WGS sequence"/>
</dbReference>
<dbReference type="EMBL" id="MVJN01000005">
    <property type="protein sequence ID" value="RAP36781.1"/>
    <property type="molecule type" value="Genomic_DNA"/>
</dbReference>
<reference evidence="1 2" key="1">
    <citation type="submission" date="2017-02" db="EMBL/GenBank/DDBJ databases">
        <title>Legionella quilivanii strain from human: case report and whole genome sequencing analysis.</title>
        <authorList>
            <person name="Lalancette C."/>
            <person name="Leduc J.-M."/>
            <person name="Levesque S."/>
            <person name="Fournier E."/>
            <person name="Saoud J."/>
            <person name="Faucher S.P."/>
            <person name="Bernard K."/>
            <person name="Martineau C."/>
            <person name="Longtin J."/>
        </authorList>
    </citation>
    <scope>NUCLEOTIDE SEQUENCE [LARGE SCALE GENOMIC DNA]</scope>
    <source>
        <strain evidence="1 2">ID143958</strain>
    </source>
</reference>
<organism evidence="1 2">
    <name type="scientific">Legionella quinlivanii</name>
    <dbReference type="NCBI Taxonomy" id="45073"/>
    <lineage>
        <taxon>Bacteria</taxon>
        <taxon>Pseudomonadati</taxon>
        <taxon>Pseudomonadota</taxon>
        <taxon>Gammaproteobacteria</taxon>
        <taxon>Legionellales</taxon>
        <taxon>Legionellaceae</taxon>
        <taxon>Legionella</taxon>
    </lineage>
</organism>
<protein>
    <submittedName>
        <fullName evidence="1">Uncharacterized protein</fullName>
    </submittedName>
</protein>
<evidence type="ECO:0000313" key="2">
    <source>
        <dbReference type="Proteomes" id="UP000249458"/>
    </source>
</evidence>
<proteinExistence type="predicted"/>
<evidence type="ECO:0000313" key="1">
    <source>
        <dbReference type="EMBL" id="RAP36781.1"/>
    </source>
</evidence>
<sequence>MPLAPELKEELSTAAFVELGDSLTINRDEIIELIQCIRANPDWESKFHFKSPGSISDYALSSLIRLKPLNHVINDLYISHRNLGNASISTLCKQLREGKEYEQLVIIGNINGEALKKFSQAVADTNSIKKLTIRTLDKNVSSEDIMEFTLGLLKNTSIVGNPLGSHFTASTFDSKRENLERLCSTVITIAEKRNLALSNIRNPIEYLNMYNKYTNEIIDDFNKFDNKSLNLDPSYDLKTKLKALIKPLPSLQKLSIFKGSISSSIDTDKNILPTELIEQIDQSKKPN</sequence>
<dbReference type="Gene3D" id="3.80.10.10">
    <property type="entry name" value="Ribonuclease Inhibitor"/>
    <property type="match status" value="1"/>
</dbReference>
<gene>
    <name evidence="1" type="ORF">B1207_08260</name>
</gene>
<dbReference type="AlphaFoldDB" id="A0A364LKA8"/>
<dbReference type="SUPFAM" id="SSF52047">
    <property type="entry name" value="RNI-like"/>
    <property type="match status" value="1"/>
</dbReference>
<dbReference type="RefSeq" id="WP_112219505.1">
    <property type="nucleotide sequence ID" value="NZ_MVJN01000005.1"/>
</dbReference>
<comment type="caution">
    <text evidence="1">The sequence shown here is derived from an EMBL/GenBank/DDBJ whole genome shotgun (WGS) entry which is preliminary data.</text>
</comment>
<dbReference type="InterPro" id="IPR032675">
    <property type="entry name" value="LRR_dom_sf"/>
</dbReference>
<accession>A0A364LKA8</accession>
<name>A0A364LKA8_9GAMM</name>